<keyword evidence="7" id="KW-1185">Reference proteome</keyword>
<dbReference type="InterPro" id="IPR004332">
    <property type="entry name" value="Transposase_MuDR"/>
</dbReference>
<keyword evidence="1" id="KW-0479">Metal-binding</keyword>
<dbReference type="Pfam" id="PF04434">
    <property type="entry name" value="SWIM"/>
    <property type="match status" value="1"/>
</dbReference>
<dbReference type="Proteomes" id="UP000315295">
    <property type="component" value="Unassembled WGS sequence"/>
</dbReference>
<keyword evidence="2 4" id="KW-0863">Zinc-finger</keyword>
<dbReference type="AlphaFoldDB" id="A0A540K7Q0"/>
<dbReference type="EMBL" id="VIEB01001898">
    <property type="protein sequence ID" value="TQD70241.1"/>
    <property type="molecule type" value="Genomic_DNA"/>
</dbReference>
<dbReference type="PANTHER" id="PTHR31973">
    <property type="entry name" value="POLYPROTEIN, PUTATIVE-RELATED"/>
    <property type="match status" value="1"/>
</dbReference>
<evidence type="ECO:0000256" key="3">
    <source>
        <dbReference type="ARBA" id="ARBA00022833"/>
    </source>
</evidence>
<dbReference type="Pfam" id="PF10551">
    <property type="entry name" value="MULE"/>
    <property type="match status" value="1"/>
</dbReference>
<dbReference type="PROSITE" id="PS50966">
    <property type="entry name" value="ZF_SWIM"/>
    <property type="match status" value="1"/>
</dbReference>
<evidence type="ECO:0000256" key="2">
    <source>
        <dbReference type="ARBA" id="ARBA00022771"/>
    </source>
</evidence>
<name>A0A540K7Q0_MALBA</name>
<gene>
    <name evidence="6" type="ORF">C1H46_044224</name>
</gene>
<protein>
    <recommendedName>
        <fullName evidence="5">SWIM-type domain-containing protein</fullName>
    </recommendedName>
</protein>
<accession>A0A540K7Q0</accession>
<evidence type="ECO:0000313" key="6">
    <source>
        <dbReference type="EMBL" id="TQD70241.1"/>
    </source>
</evidence>
<feature type="domain" description="SWIM-type" evidence="5">
    <location>
        <begin position="583"/>
        <end position="624"/>
    </location>
</feature>
<reference evidence="6 7" key="1">
    <citation type="journal article" date="2019" name="G3 (Bethesda)">
        <title>Sequencing of a Wild Apple (Malus baccata) Genome Unravels the Differences Between Cultivated and Wild Apple Species Regarding Disease Resistance and Cold Tolerance.</title>
        <authorList>
            <person name="Chen X."/>
        </authorList>
    </citation>
    <scope>NUCLEOTIDE SEQUENCE [LARGE SCALE GENOMIC DNA]</scope>
    <source>
        <strain evidence="7">cv. Shandingzi</strain>
        <tissue evidence="6">Leaves</tissue>
    </source>
</reference>
<dbReference type="STRING" id="106549.A0A540K7Q0"/>
<dbReference type="SMART" id="SM00575">
    <property type="entry name" value="ZnF_PMZ"/>
    <property type="match status" value="1"/>
</dbReference>
<comment type="caution">
    <text evidence="6">The sequence shown here is derived from an EMBL/GenBank/DDBJ whole genome shotgun (WGS) entry which is preliminary data.</text>
</comment>
<dbReference type="InterPro" id="IPR007527">
    <property type="entry name" value="Znf_SWIM"/>
</dbReference>
<evidence type="ECO:0000313" key="7">
    <source>
        <dbReference type="Proteomes" id="UP000315295"/>
    </source>
</evidence>
<dbReference type="InterPro" id="IPR006564">
    <property type="entry name" value="Znf_PMZ"/>
</dbReference>
<dbReference type="Pfam" id="PF03108">
    <property type="entry name" value="DBD_Tnp_Mut"/>
    <property type="match status" value="1"/>
</dbReference>
<keyword evidence="3" id="KW-0862">Zinc</keyword>
<evidence type="ECO:0000256" key="4">
    <source>
        <dbReference type="PROSITE-ProRule" id="PRU00325"/>
    </source>
</evidence>
<dbReference type="InterPro" id="IPR018289">
    <property type="entry name" value="MULE_transposase_dom"/>
</dbReference>
<dbReference type="PANTHER" id="PTHR31973:SF166">
    <property type="entry name" value="OS10G0104700 PROTEIN"/>
    <property type="match status" value="1"/>
</dbReference>
<evidence type="ECO:0000256" key="1">
    <source>
        <dbReference type="ARBA" id="ARBA00022723"/>
    </source>
</evidence>
<evidence type="ECO:0000259" key="5">
    <source>
        <dbReference type="PROSITE" id="PS50966"/>
    </source>
</evidence>
<sequence>MEGAIVGRCTHQGTTISIPIFYHTTFSEVYNEVCSRLSNLTHGLFDLTYALPGYSTCLLQSDMDVRMLYMSVVNEKYYCVDIVINQKSCRDNDRVSRNTPASQTFIIEGNIHSDGSEYLGKYATPGGKVYMSNSWKTYINHVNQGFEGGVEEFRDKLCKYAVEMGFTFVYVKNDRERVTAVCNKKYSEGCQWRVHASVCHVNNFFYIKRLNNEHTCTGRIREKKSGMMSSKIVASTIVEKIRTRPRIKPIDIVMDFKRDYGLDISYYNAWYGKEIAKTKVHGDDSLSYHQMVWYIEAIKKTNPGSHCELEFDQETFHFQRIFIAFCGSIEGFKFCRPMLFLDGTFLKDKYKGTLLAAIGKNGNQGFFPLAFALVDGEDQNNWTWFLKNLAKILEPQQRTITFISDRHKGLIPAVTNTFSDSPHAYCLHHIKLNILEKYPASLGSVFRNKIVQKFSECAYAATPEMYELKMAALVKEGGHIMRKFFKDLPKENFCNAFFKGKRYGEMWSNVAESFNAWISNERLLPIYQLVDGIRIKLMEMNAERHLEANKWTTFLCPEMEAEMVASIEVGRHWLVRRSSECVFEVQTDDTSLMVDLESQICSCQQWQIKGFPCSHALAAILKNGANPFDYTEAYFSTDYYKSSYSFPIQPIPQIDKPPMSEDTEFIVKPPKTRKQPGRPRIKRIKSAGEEARPLECGRCHQVGHHNQRTCSVLI</sequence>
<dbReference type="GO" id="GO:0008270">
    <property type="term" value="F:zinc ion binding"/>
    <property type="evidence" value="ECO:0007669"/>
    <property type="project" value="UniProtKB-KW"/>
</dbReference>
<organism evidence="6 7">
    <name type="scientific">Malus baccata</name>
    <name type="common">Siberian crab apple</name>
    <name type="synonym">Pyrus baccata</name>
    <dbReference type="NCBI Taxonomy" id="106549"/>
    <lineage>
        <taxon>Eukaryota</taxon>
        <taxon>Viridiplantae</taxon>
        <taxon>Streptophyta</taxon>
        <taxon>Embryophyta</taxon>
        <taxon>Tracheophyta</taxon>
        <taxon>Spermatophyta</taxon>
        <taxon>Magnoliopsida</taxon>
        <taxon>eudicotyledons</taxon>
        <taxon>Gunneridae</taxon>
        <taxon>Pentapetalae</taxon>
        <taxon>rosids</taxon>
        <taxon>fabids</taxon>
        <taxon>Rosales</taxon>
        <taxon>Rosaceae</taxon>
        <taxon>Amygdaloideae</taxon>
        <taxon>Maleae</taxon>
        <taxon>Malus</taxon>
    </lineage>
</organism>
<proteinExistence type="predicted"/>